<accession>Q47GS2</accession>
<dbReference type="KEGG" id="dar:Daro_1203"/>
<dbReference type="InterPro" id="IPR050595">
    <property type="entry name" value="Bact_response_regulator"/>
</dbReference>
<reference evidence="5" key="1">
    <citation type="submission" date="2005-08" db="EMBL/GenBank/DDBJ databases">
        <title>Complete sequence of Dechloromonas aromatica RCB.</title>
        <authorList>
            <person name="Salinero K.K."/>
            <person name="Copeland A."/>
            <person name="Lucas S."/>
            <person name="Lapidus A."/>
            <person name="Barry K."/>
            <person name="Detter J.C."/>
            <person name="Glavina T."/>
            <person name="Hammon N."/>
            <person name="Israni S."/>
            <person name="Pitluck S."/>
            <person name="Di Bartolo G."/>
            <person name="Trong S."/>
            <person name="Schmutz J."/>
            <person name="Larimer F."/>
            <person name="Land M."/>
            <person name="Ivanova N."/>
            <person name="Richardson P."/>
        </authorList>
    </citation>
    <scope>NUCLEOTIDE SEQUENCE</scope>
    <source>
        <strain evidence="5">RCB</strain>
    </source>
</reference>
<name>Q47GS2_DECAR</name>
<dbReference type="HOGENOM" id="CLU_000445_11_28_4"/>
<evidence type="ECO:0000256" key="2">
    <source>
        <dbReference type="PROSITE-ProRule" id="PRU00169"/>
    </source>
</evidence>
<dbReference type="PANTHER" id="PTHR44591:SF3">
    <property type="entry name" value="RESPONSE REGULATORY DOMAIN-CONTAINING PROTEIN"/>
    <property type="match status" value="1"/>
</dbReference>
<dbReference type="Pfam" id="PF00990">
    <property type="entry name" value="GGDEF"/>
    <property type="match status" value="1"/>
</dbReference>
<dbReference type="InterPro" id="IPR001789">
    <property type="entry name" value="Sig_transdc_resp-reg_receiver"/>
</dbReference>
<gene>
    <name evidence="5" type="ordered locus">Daro_1203</name>
</gene>
<feature type="domain" description="Response regulatory" evidence="3">
    <location>
        <begin position="6"/>
        <end position="124"/>
    </location>
</feature>
<evidence type="ECO:0000259" key="4">
    <source>
        <dbReference type="PROSITE" id="PS50887"/>
    </source>
</evidence>
<dbReference type="NCBIfam" id="TIGR00254">
    <property type="entry name" value="GGDEF"/>
    <property type="match status" value="1"/>
</dbReference>
<dbReference type="Pfam" id="PF00072">
    <property type="entry name" value="Response_reg"/>
    <property type="match status" value="1"/>
</dbReference>
<dbReference type="SMART" id="SM00448">
    <property type="entry name" value="REC"/>
    <property type="match status" value="1"/>
</dbReference>
<dbReference type="PROSITE" id="PS50887">
    <property type="entry name" value="GGDEF"/>
    <property type="match status" value="1"/>
</dbReference>
<dbReference type="EMBL" id="CP000089">
    <property type="protein sequence ID" value="AAZ45959.1"/>
    <property type="molecule type" value="Genomic_DNA"/>
</dbReference>
<protein>
    <submittedName>
        <fullName evidence="5">Response regulator receiver modulated diguanylate cyclase</fullName>
    </submittedName>
</protein>
<evidence type="ECO:0000256" key="1">
    <source>
        <dbReference type="ARBA" id="ARBA00022553"/>
    </source>
</evidence>
<sequence length="373" mass="40894">MAELPHILIVDDSRVVRRSLIQHLQGQYDVREESDGEAAWQTLVVDHSIKAVISDLQMPKLNGYELLERVRSSKLRRLQQLPFILVSGEETEEERVRAKELGVSDFVTKGAGGTEVLTRLNNLLVLTSVQENREADRERLVQDPVSGLFTRKYLELQTAQALSHSARHGVDVSVMVLGFDGFAGLRERLGEQVADEIGNRFAKMLAGKMRQEDSLGHFGHGQFAVVSPGTAPAFCATFAERVREAIEAARLSVQGQTVALTVSIGLASFPSDKVDSAATLLDLAGERMQKAMRAGGNRTGSGGILPATRPISLHHAVELLAANRPGPVIPHLPALAEQLLPLLKLMDQELELDLALPLAEIEYRLSERKSQKN</sequence>
<dbReference type="CDD" id="cd01949">
    <property type="entry name" value="GGDEF"/>
    <property type="match status" value="1"/>
</dbReference>
<keyword evidence="1 2" id="KW-0597">Phosphoprotein</keyword>
<dbReference type="GO" id="GO:0000160">
    <property type="term" value="P:phosphorelay signal transduction system"/>
    <property type="evidence" value="ECO:0007669"/>
    <property type="project" value="InterPro"/>
</dbReference>
<proteinExistence type="predicted"/>
<feature type="modified residue" description="4-aspartylphosphate" evidence="2">
    <location>
        <position position="55"/>
    </location>
</feature>
<dbReference type="STRING" id="159087.Daro_1203"/>
<dbReference type="InterPro" id="IPR043128">
    <property type="entry name" value="Rev_trsase/Diguanyl_cyclase"/>
</dbReference>
<dbReference type="PROSITE" id="PS50110">
    <property type="entry name" value="RESPONSE_REGULATORY"/>
    <property type="match status" value="1"/>
</dbReference>
<organism evidence="5">
    <name type="scientific">Dechloromonas aromatica (strain RCB)</name>
    <dbReference type="NCBI Taxonomy" id="159087"/>
    <lineage>
        <taxon>Bacteria</taxon>
        <taxon>Pseudomonadati</taxon>
        <taxon>Pseudomonadota</taxon>
        <taxon>Betaproteobacteria</taxon>
        <taxon>Rhodocyclales</taxon>
        <taxon>Azonexaceae</taxon>
        <taxon>Dechloromonas</taxon>
    </lineage>
</organism>
<feature type="domain" description="GGDEF" evidence="4">
    <location>
        <begin position="170"/>
        <end position="304"/>
    </location>
</feature>
<dbReference type="PANTHER" id="PTHR44591">
    <property type="entry name" value="STRESS RESPONSE REGULATOR PROTEIN 1"/>
    <property type="match status" value="1"/>
</dbReference>
<evidence type="ECO:0000313" key="5">
    <source>
        <dbReference type="EMBL" id="AAZ45959.1"/>
    </source>
</evidence>
<dbReference type="SUPFAM" id="SSF52172">
    <property type="entry name" value="CheY-like"/>
    <property type="match status" value="1"/>
</dbReference>
<dbReference type="SUPFAM" id="SSF55073">
    <property type="entry name" value="Nucleotide cyclase"/>
    <property type="match status" value="1"/>
</dbReference>
<evidence type="ECO:0000259" key="3">
    <source>
        <dbReference type="PROSITE" id="PS50110"/>
    </source>
</evidence>
<dbReference type="InterPro" id="IPR000160">
    <property type="entry name" value="GGDEF_dom"/>
</dbReference>
<dbReference type="eggNOG" id="COG3706">
    <property type="taxonomic scope" value="Bacteria"/>
</dbReference>
<dbReference type="CDD" id="cd00156">
    <property type="entry name" value="REC"/>
    <property type="match status" value="1"/>
</dbReference>
<dbReference type="Gene3D" id="3.40.50.2300">
    <property type="match status" value="1"/>
</dbReference>
<dbReference type="InterPro" id="IPR011006">
    <property type="entry name" value="CheY-like_superfamily"/>
</dbReference>
<dbReference type="AlphaFoldDB" id="Q47GS2"/>
<dbReference type="Gene3D" id="3.30.70.270">
    <property type="match status" value="1"/>
</dbReference>
<dbReference type="InterPro" id="IPR029787">
    <property type="entry name" value="Nucleotide_cyclase"/>
</dbReference>
<dbReference type="SMART" id="SM00267">
    <property type="entry name" value="GGDEF"/>
    <property type="match status" value="1"/>
</dbReference>